<evidence type="ECO:0000313" key="3">
    <source>
        <dbReference type="Proteomes" id="UP001362899"/>
    </source>
</evidence>
<sequence>MFMENFRKSFASFSESVVDIGANIQQNISPFAQRTKQQLHERIVGNSESTPLPQDYTNLEKQYEEILVANQDLLKVISVFEVEGNDYPPSFRDAINGTFKGLQSRVNLLRSATSAQDVGNILMKGPDSPHEPRTLNIALGGALTQLAETLTADNQQRIAPIYAAVGSVEEELGAAKLEQDRDITKYNIVLRDTVTEAQRAVQASRRQVTNARLDLDIKRSNMRHASPSAPNLGSLETEVDAAEEEFVAAIEEASVLMRHAIESISTKTVACAVQLARAQREFYRKSLQSLDALLPELEKKEAAARDFDTTESSEPVAGTSQEVSISEDKEE</sequence>
<accession>A0AAV5RKL0</accession>
<dbReference type="InterPro" id="IPR027267">
    <property type="entry name" value="AH/BAR_dom_sf"/>
</dbReference>
<dbReference type="Proteomes" id="UP001362899">
    <property type="component" value="Unassembled WGS sequence"/>
</dbReference>
<protein>
    <submittedName>
        <fullName evidence="2">Gvp36 protein</fullName>
    </submittedName>
</protein>
<gene>
    <name evidence="2" type="ORF">DASB73_029380</name>
</gene>
<dbReference type="AlphaFoldDB" id="A0AAV5RKL0"/>
<dbReference type="SUPFAM" id="SSF103657">
    <property type="entry name" value="BAR/IMD domain-like"/>
    <property type="match status" value="1"/>
</dbReference>
<proteinExistence type="predicted"/>
<dbReference type="InterPro" id="IPR018859">
    <property type="entry name" value="BAR_dom-cont"/>
</dbReference>
<comment type="caution">
    <text evidence="2">The sequence shown here is derived from an EMBL/GenBank/DDBJ whole genome shotgun (WGS) entry which is preliminary data.</text>
</comment>
<organism evidence="2 3">
    <name type="scientific">Starmerella bacillaris</name>
    <name type="common">Yeast</name>
    <name type="synonym">Candida zemplinina</name>
    <dbReference type="NCBI Taxonomy" id="1247836"/>
    <lineage>
        <taxon>Eukaryota</taxon>
        <taxon>Fungi</taxon>
        <taxon>Dikarya</taxon>
        <taxon>Ascomycota</taxon>
        <taxon>Saccharomycotina</taxon>
        <taxon>Dipodascomycetes</taxon>
        <taxon>Dipodascales</taxon>
        <taxon>Trichomonascaceae</taxon>
        <taxon>Starmerella</taxon>
    </lineage>
</organism>
<feature type="compositionally biased region" description="Polar residues" evidence="1">
    <location>
        <begin position="310"/>
        <end position="324"/>
    </location>
</feature>
<evidence type="ECO:0000313" key="2">
    <source>
        <dbReference type="EMBL" id="GMM51975.1"/>
    </source>
</evidence>
<dbReference type="EMBL" id="BTGC01000008">
    <property type="protein sequence ID" value="GMM51975.1"/>
    <property type="molecule type" value="Genomic_DNA"/>
</dbReference>
<dbReference type="Gene3D" id="1.20.1270.60">
    <property type="entry name" value="Arfaptin homology (AH) domain/BAR domain"/>
    <property type="match status" value="1"/>
</dbReference>
<keyword evidence="3" id="KW-1185">Reference proteome</keyword>
<evidence type="ECO:0000256" key="1">
    <source>
        <dbReference type="SAM" id="MobiDB-lite"/>
    </source>
</evidence>
<dbReference type="Pfam" id="PF10455">
    <property type="entry name" value="BAR_2"/>
    <property type="match status" value="1"/>
</dbReference>
<feature type="region of interest" description="Disordered" evidence="1">
    <location>
        <begin position="304"/>
        <end position="331"/>
    </location>
</feature>
<name>A0AAV5RKL0_STABA</name>
<reference evidence="2 3" key="1">
    <citation type="journal article" date="2023" name="Elife">
        <title>Identification of key yeast species and microbe-microbe interactions impacting larval growth of Drosophila in the wild.</title>
        <authorList>
            <person name="Mure A."/>
            <person name="Sugiura Y."/>
            <person name="Maeda R."/>
            <person name="Honda K."/>
            <person name="Sakurai N."/>
            <person name="Takahashi Y."/>
            <person name="Watada M."/>
            <person name="Katoh T."/>
            <person name="Gotoh A."/>
            <person name="Gotoh Y."/>
            <person name="Taniguchi I."/>
            <person name="Nakamura K."/>
            <person name="Hayashi T."/>
            <person name="Katayama T."/>
            <person name="Uemura T."/>
            <person name="Hattori Y."/>
        </authorList>
    </citation>
    <scope>NUCLEOTIDE SEQUENCE [LARGE SCALE GENOMIC DNA]</scope>
    <source>
        <strain evidence="2 3">SB-73</strain>
    </source>
</reference>